<name>A0A8X6ULT8_NEPPI</name>
<dbReference type="Proteomes" id="UP000887013">
    <property type="component" value="Unassembled WGS sequence"/>
</dbReference>
<accession>A0A8X6ULT8</accession>
<comment type="caution">
    <text evidence="1">The sequence shown here is derived from an EMBL/GenBank/DDBJ whole genome shotgun (WGS) entry which is preliminary data.</text>
</comment>
<evidence type="ECO:0000313" key="1">
    <source>
        <dbReference type="EMBL" id="GFU49988.1"/>
    </source>
</evidence>
<dbReference type="EMBL" id="BMAW01087095">
    <property type="protein sequence ID" value="GFU49988.1"/>
    <property type="molecule type" value="Genomic_DNA"/>
</dbReference>
<gene>
    <name evidence="1" type="ORF">NPIL_26781</name>
</gene>
<proteinExistence type="predicted"/>
<organism evidence="1 2">
    <name type="scientific">Nephila pilipes</name>
    <name type="common">Giant wood spider</name>
    <name type="synonym">Nephila maculata</name>
    <dbReference type="NCBI Taxonomy" id="299642"/>
    <lineage>
        <taxon>Eukaryota</taxon>
        <taxon>Metazoa</taxon>
        <taxon>Ecdysozoa</taxon>
        <taxon>Arthropoda</taxon>
        <taxon>Chelicerata</taxon>
        <taxon>Arachnida</taxon>
        <taxon>Araneae</taxon>
        <taxon>Araneomorphae</taxon>
        <taxon>Entelegynae</taxon>
        <taxon>Araneoidea</taxon>
        <taxon>Nephilidae</taxon>
        <taxon>Nephila</taxon>
    </lineage>
</organism>
<reference evidence="1" key="1">
    <citation type="submission" date="2020-08" db="EMBL/GenBank/DDBJ databases">
        <title>Multicomponent nature underlies the extraordinary mechanical properties of spider dragline silk.</title>
        <authorList>
            <person name="Kono N."/>
            <person name="Nakamura H."/>
            <person name="Mori M."/>
            <person name="Yoshida Y."/>
            <person name="Ohtoshi R."/>
            <person name="Malay A.D."/>
            <person name="Moran D.A.P."/>
            <person name="Tomita M."/>
            <person name="Numata K."/>
            <person name="Arakawa K."/>
        </authorList>
    </citation>
    <scope>NUCLEOTIDE SEQUENCE</scope>
</reference>
<sequence length="125" mass="14145">MKRNGVMISLEVGANEHRTEDAEVARLLTLELRKIVDVEYTTDQIFNVDETSFYWKRMATRTYILKTQKSVPVFKKMLEMATGNVDATAFFCFLSAHAHLPNALFGVLCYAITIVSCISKSPSVF</sequence>
<keyword evidence="2" id="KW-1185">Reference proteome</keyword>
<evidence type="ECO:0000313" key="2">
    <source>
        <dbReference type="Proteomes" id="UP000887013"/>
    </source>
</evidence>
<dbReference type="AlphaFoldDB" id="A0A8X6ULT8"/>
<protein>
    <submittedName>
        <fullName evidence="1">Uncharacterized protein</fullName>
    </submittedName>
</protein>